<accession>A0A165DP67</accession>
<proteinExistence type="predicted"/>
<dbReference type="EMBL" id="KV427631">
    <property type="protein sequence ID" value="KZT05319.1"/>
    <property type="molecule type" value="Genomic_DNA"/>
</dbReference>
<dbReference type="Proteomes" id="UP000076871">
    <property type="component" value="Unassembled WGS sequence"/>
</dbReference>
<evidence type="ECO:0000313" key="2">
    <source>
        <dbReference type="Proteomes" id="UP000076871"/>
    </source>
</evidence>
<dbReference type="STRING" id="1314785.A0A165DP67"/>
<reference evidence="1 2" key="1">
    <citation type="journal article" date="2016" name="Mol. Biol. Evol.">
        <title>Comparative Genomics of Early-Diverging Mushroom-Forming Fungi Provides Insights into the Origins of Lignocellulose Decay Capabilities.</title>
        <authorList>
            <person name="Nagy L.G."/>
            <person name="Riley R."/>
            <person name="Tritt A."/>
            <person name="Adam C."/>
            <person name="Daum C."/>
            <person name="Floudas D."/>
            <person name="Sun H."/>
            <person name="Yadav J.S."/>
            <person name="Pangilinan J."/>
            <person name="Larsson K.H."/>
            <person name="Matsuura K."/>
            <person name="Barry K."/>
            <person name="Labutti K."/>
            <person name="Kuo R."/>
            <person name="Ohm R.A."/>
            <person name="Bhattacharya S.S."/>
            <person name="Shirouzu T."/>
            <person name="Yoshinaga Y."/>
            <person name="Martin F.M."/>
            <person name="Grigoriev I.V."/>
            <person name="Hibbett D.S."/>
        </authorList>
    </citation>
    <scope>NUCLEOTIDE SEQUENCE [LARGE SCALE GENOMIC DNA]</scope>
    <source>
        <strain evidence="1 2">93-53</strain>
    </source>
</reference>
<dbReference type="OrthoDB" id="5599163at2759"/>
<keyword evidence="2" id="KW-1185">Reference proteome</keyword>
<dbReference type="InParanoid" id="A0A165DP67"/>
<sequence length="62" mass="7197">MLEKGQFQEYFDLVIIPVVEHVPWVLKNMLIPPGIFNQVMQIIKDKMDSGVYEASNSLYRSP</sequence>
<dbReference type="AlphaFoldDB" id="A0A165DP67"/>
<evidence type="ECO:0000313" key="1">
    <source>
        <dbReference type="EMBL" id="KZT05319.1"/>
    </source>
</evidence>
<gene>
    <name evidence="1" type="ORF">LAESUDRAFT_656401</name>
</gene>
<name>A0A165DP67_9APHY</name>
<dbReference type="GeneID" id="63821644"/>
<organism evidence="1 2">
    <name type="scientific">Laetiporus sulphureus 93-53</name>
    <dbReference type="NCBI Taxonomy" id="1314785"/>
    <lineage>
        <taxon>Eukaryota</taxon>
        <taxon>Fungi</taxon>
        <taxon>Dikarya</taxon>
        <taxon>Basidiomycota</taxon>
        <taxon>Agaricomycotina</taxon>
        <taxon>Agaricomycetes</taxon>
        <taxon>Polyporales</taxon>
        <taxon>Laetiporus</taxon>
    </lineage>
</organism>
<protein>
    <submittedName>
        <fullName evidence="1">Uncharacterized protein</fullName>
    </submittedName>
</protein>
<dbReference type="RefSeq" id="XP_040763059.1">
    <property type="nucleotide sequence ID" value="XM_040904614.1"/>
</dbReference>